<dbReference type="Proteomes" id="UP000178532">
    <property type="component" value="Unassembled WGS sequence"/>
</dbReference>
<organism evidence="2 3">
    <name type="scientific">Candidatus Kaiserbacteria bacterium RIFCSPHIGHO2_02_FULL_54_22</name>
    <dbReference type="NCBI Taxonomy" id="1798495"/>
    <lineage>
        <taxon>Bacteria</taxon>
        <taxon>Candidatus Kaiseribacteriota</taxon>
    </lineage>
</organism>
<dbReference type="EMBL" id="MFLI01000017">
    <property type="protein sequence ID" value="OGG61776.1"/>
    <property type="molecule type" value="Genomic_DNA"/>
</dbReference>
<feature type="region of interest" description="Disordered" evidence="1">
    <location>
        <begin position="91"/>
        <end position="113"/>
    </location>
</feature>
<evidence type="ECO:0000313" key="2">
    <source>
        <dbReference type="EMBL" id="OGG61776.1"/>
    </source>
</evidence>
<sequence length="113" mass="12904">MRDAGCQSCFRRLCCWSTDRERGEKRHKGTRGYARSYLNDRDETGRLVCCYVRESRYEINKGTRGYARSCLNNSNEIGCLFCSKASRLGWGEGSDEGGEEKSSTKGVFFHEYG</sequence>
<reference evidence="2 3" key="1">
    <citation type="journal article" date="2016" name="Nat. Commun.">
        <title>Thousands of microbial genomes shed light on interconnected biogeochemical processes in an aquifer system.</title>
        <authorList>
            <person name="Anantharaman K."/>
            <person name="Brown C.T."/>
            <person name="Hug L.A."/>
            <person name="Sharon I."/>
            <person name="Castelle C.J."/>
            <person name="Probst A.J."/>
            <person name="Thomas B.C."/>
            <person name="Singh A."/>
            <person name="Wilkins M.J."/>
            <person name="Karaoz U."/>
            <person name="Brodie E.L."/>
            <person name="Williams K.H."/>
            <person name="Hubbard S.S."/>
            <person name="Banfield J.F."/>
        </authorList>
    </citation>
    <scope>NUCLEOTIDE SEQUENCE [LARGE SCALE GENOMIC DNA]</scope>
</reference>
<evidence type="ECO:0000256" key="1">
    <source>
        <dbReference type="SAM" id="MobiDB-lite"/>
    </source>
</evidence>
<gene>
    <name evidence="2" type="ORF">A3C19_00795</name>
</gene>
<accession>A0A1F6DK61</accession>
<evidence type="ECO:0000313" key="3">
    <source>
        <dbReference type="Proteomes" id="UP000178532"/>
    </source>
</evidence>
<name>A0A1F6DK61_9BACT</name>
<proteinExistence type="predicted"/>
<comment type="caution">
    <text evidence="2">The sequence shown here is derived from an EMBL/GenBank/DDBJ whole genome shotgun (WGS) entry which is preliminary data.</text>
</comment>
<protein>
    <submittedName>
        <fullName evidence="2">Uncharacterized protein</fullName>
    </submittedName>
</protein>
<dbReference type="AlphaFoldDB" id="A0A1F6DK61"/>